<accession>A0AA39M1K8</accession>
<evidence type="ECO:0000313" key="3">
    <source>
        <dbReference type="Proteomes" id="UP001175271"/>
    </source>
</evidence>
<dbReference type="Proteomes" id="UP001175271">
    <property type="component" value="Unassembled WGS sequence"/>
</dbReference>
<feature type="compositionally biased region" description="Polar residues" evidence="1">
    <location>
        <begin position="228"/>
        <end position="243"/>
    </location>
</feature>
<name>A0AA39M1K8_9BILA</name>
<evidence type="ECO:0000256" key="1">
    <source>
        <dbReference type="SAM" id="MobiDB-lite"/>
    </source>
</evidence>
<organism evidence="2 3">
    <name type="scientific">Steinernema hermaphroditum</name>
    <dbReference type="NCBI Taxonomy" id="289476"/>
    <lineage>
        <taxon>Eukaryota</taxon>
        <taxon>Metazoa</taxon>
        <taxon>Ecdysozoa</taxon>
        <taxon>Nematoda</taxon>
        <taxon>Chromadorea</taxon>
        <taxon>Rhabditida</taxon>
        <taxon>Tylenchina</taxon>
        <taxon>Panagrolaimomorpha</taxon>
        <taxon>Strongyloidoidea</taxon>
        <taxon>Steinernematidae</taxon>
        <taxon>Steinernema</taxon>
    </lineage>
</organism>
<evidence type="ECO:0000313" key="2">
    <source>
        <dbReference type="EMBL" id="KAK0417467.1"/>
    </source>
</evidence>
<proteinExistence type="predicted"/>
<dbReference type="EMBL" id="JAUCMV010000002">
    <property type="protein sequence ID" value="KAK0417467.1"/>
    <property type="molecule type" value="Genomic_DNA"/>
</dbReference>
<gene>
    <name evidence="2" type="ORF">QR680_013028</name>
</gene>
<keyword evidence="3" id="KW-1185">Reference proteome</keyword>
<sequence length="316" mass="35507">MSVFVERSAAAVVVRANGSTFAFWDPSLNREVEATLSADKSLEFGDWICVIRGDEGSLLDYEKVELPAMKTQVDNNGELNIHVKAFVPPRDFAKTHHLQNFLLSPNLGRIIADDSAFTDLLNEAENEGRGFSIEVIGSMNLAERTDKKTMWIVRSIIKRKKMSEAEKSVCMEWFTKKNNSEYSDEDLGSQYASIMKFQKTRVSSNSSFENVASQSMTSVSSFSIISSQRTPPLSPDDSNTTLGDDSALMTEDVNRDLEPVGEATKPVPTEGDEIVFLHHLHNILNNPEFEEKFQARFPEEYANICASYLKYEYLLA</sequence>
<dbReference type="AlphaFoldDB" id="A0AA39M1K8"/>
<reference evidence="2" key="1">
    <citation type="submission" date="2023-06" db="EMBL/GenBank/DDBJ databases">
        <title>Genomic analysis of the entomopathogenic nematode Steinernema hermaphroditum.</title>
        <authorList>
            <person name="Schwarz E.M."/>
            <person name="Heppert J.K."/>
            <person name="Baniya A."/>
            <person name="Schwartz H.T."/>
            <person name="Tan C.-H."/>
            <person name="Antoshechkin I."/>
            <person name="Sternberg P.W."/>
            <person name="Goodrich-Blair H."/>
            <person name="Dillman A.R."/>
        </authorList>
    </citation>
    <scope>NUCLEOTIDE SEQUENCE</scope>
    <source>
        <strain evidence="2">PS9179</strain>
        <tissue evidence="2">Whole animal</tissue>
    </source>
</reference>
<comment type="caution">
    <text evidence="2">The sequence shown here is derived from an EMBL/GenBank/DDBJ whole genome shotgun (WGS) entry which is preliminary data.</text>
</comment>
<feature type="region of interest" description="Disordered" evidence="1">
    <location>
        <begin position="226"/>
        <end position="245"/>
    </location>
</feature>
<protein>
    <submittedName>
        <fullName evidence="2">Uncharacterized protein</fullName>
    </submittedName>
</protein>